<feature type="signal peptide" evidence="1">
    <location>
        <begin position="1"/>
        <end position="24"/>
    </location>
</feature>
<evidence type="ECO:0000313" key="2">
    <source>
        <dbReference type="EMBL" id="QJE97605.1"/>
    </source>
</evidence>
<reference evidence="2 3" key="1">
    <citation type="submission" date="2020-04" db="EMBL/GenBank/DDBJ databases">
        <title>Luteolibacter sp. G-1-1-1 isolated from soil.</title>
        <authorList>
            <person name="Dahal R.H."/>
        </authorList>
    </citation>
    <scope>NUCLEOTIDE SEQUENCE [LARGE SCALE GENOMIC DNA]</scope>
    <source>
        <strain evidence="2 3">G-1-1-1</strain>
    </source>
</reference>
<dbReference type="PANTHER" id="PTHR43245:SF13">
    <property type="entry name" value="UDP-D-APIOSE_UDP-D-XYLOSE SYNTHASE 2"/>
    <property type="match status" value="1"/>
</dbReference>
<evidence type="ECO:0000313" key="3">
    <source>
        <dbReference type="Proteomes" id="UP000501812"/>
    </source>
</evidence>
<sequence length="370" mass="40760">MNRRASLKLAAAAGMAASSSSILAQEKPRPLRILILGGTGFTGPYQVRYALSRGHKITLFNRGRRPQDWPAEVEELTGDRDKGDLKSLEGREWDVCIDNPAGLPSWVRDAGKVLAGKVKHYVFISTVSVYRDSSKPGRDESTPLENYEGPDAMAETRQTLGANMALYGPLKAESEREAEKQFPGITTIIRPGLIVGPGDETDRFTYWPVRIAKGGEILAPPADDPVQVIDARDLAEWTIRMVEQRTLGVFNACGPEKELGMGKMLEEIRSGVKPEAKLVHVTTEFLQKQKVMPWGDLPCWVPGQGDSAGFSRTSNERAVKAGLTFRPVATTAADALAWFNNQPAERKSKFRAGLTEEREAEVLKAWGERK</sequence>
<organism evidence="2 3">
    <name type="scientific">Luteolibacter luteus</name>
    <dbReference type="NCBI Taxonomy" id="2728835"/>
    <lineage>
        <taxon>Bacteria</taxon>
        <taxon>Pseudomonadati</taxon>
        <taxon>Verrucomicrobiota</taxon>
        <taxon>Verrucomicrobiia</taxon>
        <taxon>Verrucomicrobiales</taxon>
        <taxon>Verrucomicrobiaceae</taxon>
        <taxon>Luteolibacter</taxon>
    </lineage>
</organism>
<accession>A0A858RLJ6</accession>
<gene>
    <name evidence="2" type="ORF">HHL09_18090</name>
</gene>
<feature type="chain" id="PRO_5032856263" evidence="1">
    <location>
        <begin position="25"/>
        <end position="370"/>
    </location>
</feature>
<dbReference type="InterPro" id="IPR050177">
    <property type="entry name" value="Lipid_A_modif_metabolic_enz"/>
</dbReference>
<protein>
    <submittedName>
        <fullName evidence="2">Epimerase</fullName>
    </submittedName>
</protein>
<dbReference type="SUPFAM" id="SSF51735">
    <property type="entry name" value="NAD(P)-binding Rossmann-fold domains"/>
    <property type="match status" value="1"/>
</dbReference>
<name>A0A858RLJ6_9BACT</name>
<dbReference type="Proteomes" id="UP000501812">
    <property type="component" value="Chromosome"/>
</dbReference>
<dbReference type="AlphaFoldDB" id="A0A858RLJ6"/>
<keyword evidence="1" id="KW-0732">Signal</keyword>
<dbReference type="Gene3D" id="3.40.50.720">
    <property type="entry name" value="NAD(P)-binding Rossmann-like Domain"/>
    <property type="match status" value="1"/>
</dbReference>
<dbReference type="PANTHER" id="PTHR43245">
    <property type="entry name" value="BIFUNCTIONAL POLYMYXIN RESISTANCE PROTEIN ARNA"/>
    <property type="match status" value="1"/>
</dbReference>
<dbReference type="InterPro" id="IPR036291">
    <property type="entry name" value="NAD(P)-bd_dom_sf"/>
</dbReference>
<dbReference type="RefSeq" id="WP_169456031.1">
    <property type="nucleotide sequence ID" value="NZ_CP051774.1"/>
</dbReference>
<dbReference type="EMBL" id="CP051774">
    <property type="protein sequence ID" value="QJE97605.1"/>
    <property type="molecule type" value="Genomic_DNA"/>
</dbReference>
<proteinExistence type="predicted"/>
<evidence type="ECO:0000256" key="1">
    <source>
        <dbReference type="SAM" id="SignalP"/>
    </source>
</evidence>
<dbReference type="KEGG" id="luo:HHL09_18090"/>
<keyword evidence="3" id="KW-1185">Reference proteome</keyword>